<dbReference type="GO" id="GO:0009100">
    <property type="term" value="P:glycoprotein metabolic process"/>
    <property type="evidence" value="ECO:0007669"/>
    <property type="project" value="UniProtKB-ARBA"/>
</dbReference>
<accession>A0A9D4QT84</accession>
<reference evidence="2" key="1">
    <citation type="journal article" date="2019" name="bioRxiv">
        <title>The Genome of the Zebra Mussel, Dreissena polymorpha: A Resource for Invasive Species Research.</title>
        <authorList>
            <person name="McCartney M.A."/>
            <person name="Auch B."/>
            <person name="Kono T."/>
            <person name="Mallez S."/>
            <person name="Zhang Y."/>
            <person name="Obille A."/>
            <person name="Becker A."/>
            <person name="Abrahante J.E."/>
            <person name="Garbe J."/>
            <person name="Badalamenti J.P."/>
            <person name="Herman A."/>
            <person name="Mangelson H."/>
            <person name="Liachko I."/>
            <person name="Sullivan S."/>
            <person name="Sone E.D."/>
            <person name="Koren S."/>
            <person name="Silverstein K.A.T."/>
            <person name="Beckman K.B."/>
            <person name="Gohl D.M."/>
        </authorList>
    </citation>
    <scope>NUCLEOTIDE SEQUENCE</scope>
    <source>
        <strain evidence="2">Duluth1</strain>
        <tissue evidence="2">Whole animal</tissue>
    </source>
</reference>
<comment type="caution">
    <text evidence="2">The sequence shown here is derived from an EMBL/GenBank/DDBJ whole genome shotgun (WGS) entry which is preliminary data.</text>
</comment>
<dbReference type="PANTHER" id="PTHR43404:SF2">
    <property type="entry name" value="LIPOPOLYSACCHARIDE CHOLINEPHOSPHOTRANSFERASE LICD"/>
    <property type="match status" value="1"/>
</dbReference>
<dbReference type="EMBL" id="JAIWYP010000004">
    <property type="protein sequence ID" value="KAH3842263.1"/>
    <property type="molecule type" value="Genomic_DNA"/>
</dbReference>
<feature type="domain" description="LicD/FKTN/FKRP nucleotidyltransferase" evidence="1">
    <location>
        <begin position="106"/>
        <end position="141"/>
    </location>
</feature>
<dbReference type="PANTHER" id="PTHR43404">
    <property type="entry name" value="LIPOPOLYSACCHARIDE CHOLINEPHOSPHOTRANSFERASE LICD"/>
    <property type="match status" value="1"/>
</dbReference>
<name>A0A9D4QT84_DREPO</name>
<keyword evidence="3" id="KW-1185">Reference proteome</keyword>
<dbReference type="Proteomes" id="UP000828390">
    <property type="component" value="Unassembled WGS sequence"/>
</dbReference>
<sequence>MGYHGHFLCISVSRSTYPYSVLSTNSGNLLHYQNKNSSAERHMEIISLLTNDATSSQALCDIYRQTTSVVTIDISNVLQLYMYVQNVNGSELQTILKLFDTFLHACTENGLTYFLYGGSLLGAYKHGGVIPWDDEIDVIMNGSEKHRA</sequence>
<reference evidence="2" key="2">
    <citation type="submission" date="2020-11" db="EMBL/GenBank/DDBJ databases">
        <authorList>
            <person name="McCartney M.A."/>
            <person name="Auch B."/>
            <person name="Kono T."/>
            <person name="Mallez S."/>
            <person name="Becker A."/>
            <person name="Gohl D.M."/>
            <person name="Silverstein K.A.T."/>
            <person name="Koren S."/>
            <person name="Bechman K.B."/>
            <person name="Herman A."/>
            <person name="Abrahante J.E."/>
            <person name="Garbe J."/>
        </authorList>
    </citation>
    <scope>NUCLEOTIDE SEQUENCE</scope>
    <source>
        <strain evidence="2">Duluth1</strain>
        <tissue evidence="2">Whole animal</tissue>
    </source>
</reference>
<proteinExistence type="predicted"/>
<organism evidence="2 3">
    <name type="scientific">Dreissena polymorpha</name>
    <name type="common">Zebra mussel</name>
    <name type="synonym">Mytilus polymorpha</name>
    <dbReference type="NCBI Taxonomy" id="45954"/>
    <lineage>
        <taxon>Eukaryota</taxon>
        <taxon>Metazoa</taxon>
        <taxon>Spiralia</taxon>
        <taxon>Lophotrochozoa</taxon>
        <taxon>Mollusca</taxon>
        <taxon>Bivalvia</taxon>
        <taxon>Autobranchia</taxon>
        <taxon>Heteroconchia</taxon>
        <taxon>Euheterodonta</taxon>
        <taxon>Imparidentia</taxon>
        <taxon>Neoheterodontei</taxon>
        <taxon>Myida</taxon>
        <taxon>Dreissenoidea</taxon>
        <taxon>Dreissenidae</taxon>
        <taxon>Dreissena</taxon>
    </lineage>
</organism>
<dbReference type="Pfam" id="PF04991">
    <property type="entry name" value="LicD"/>
    <property type="match status" value="1"/>
</dbReference>
<protein>
    <recommendedName>
        <fullName evidence="1">LicD/FKTN/FKRP nucleotidyltransferase domain-containing protein</fullName>
    </recommendedName>
</protein>
<dbReference type="InterPro" id="IPR007074">
    <property type="entry name" value="LicD/FKTN/FKRP_NTP_transf"/>
</dbReference>
<evidence type="ECO:0000313" key="2">
    <source>
        <dbReference type="EMBL" id="KAH3842263.1"/>
    </source>
</evidence>
<evidence type="ECO:0000313" key="3">
    <source>
        <dbReference type="Proteomes" id="UP000828390"/>
    </source>
</evidence>
<dbReference type="AlphaFoldDB" id="A0A9D4QT84"/>
<gene>
    <name evidence="2" type="ORF">DPMN_115760</name>
</gene>
<evidence type="ECO:0000259" key="1">
    <source>
        <dbReference type="Pfam" id="PF04991"/>
    </source>
</evidence>
<dbReference type="InterPro" id="IPR052942">
    <property type="entry name" value="LPS_cholinephosphotransferase"/>
</dbReference>